<dbReference type="EMBL" id="JPKZ01000811">
    <property type="protein sequence ID" value="KHN85339.1"/>
    <property type="molecule type" value="Genomic_DNA"/>
</dbReference>
<keyword evidence="3" id="KW-1185">Reference proteome</keyword>
<dbReference type="AlphaFoldDB" id="A0A0B2VV96"/>
<keyword evidence="1" id="KW-1133">Transmembrane helix</keyword>
<reference evidence="2 3" key="1">
    <citation type="submission" date="2014-11" db="EMBL/GenBank/DDBJ databases">
        <title>Genetic blueprint of the zoonotic pathogen Toxocara canis.</title>
        <authorList>
            <person name="Zhu X.-Q."/>
            <person name="Korhonen P.K."/>
            <person name="Cai H."/>
            <person name="Young N.D."/>
            <person name="Nejsum P."/>
            <person name="von Samson-Himmelstjerna G."/>
            <person name="Boag P.R."/>
            <person name="Tan P."/>
            <person name="Li Q."/>
            <person name="Min J."/>
            <person name="Yang Y."/>
            <person name="Wang X."/>
            <person name="Fang X."/>
            <person name="Hall R.S."/>
            <person name="Hofmann A."/>
            <person name="Sternberg P.W."/>
            <person name="Jex A.R."/>
            <person name="Gasser R.B."/>
        </authorList>
    </citation>
    <scope>NUCLEOTIDE SEQUENCE [LARGE SCALE GENOMIC DNA]</scope>
    <source>
        <strain evidence="2">PN_DK_2014</strain>
    </source>
</reference>
<proteinExistence type="predicted"/>
<keyword evidence="1" id="KW-0472">Membrane</keyword>
<evidence type="ECO:0000256" key="1">
    <source>
        <dbReference type="SAM" id="Phobius"/>
    </source>
</evidence>
<protein>
    <submittedName>
        <fullName evidence="2">Uncharacterized protein</fullName>
    </submittedName>
</protein>
<sequence>MGPNIIAVTWYQVLYLITTLVVLSLCSLAVCTFCVCFGRILDCIDRRNHQSVTVGQESDAKNIYPTAELLCPIVPTKSPFHHAT</sequence>
<comment type="caution">
    <text evidence="2">The sequence shown here is derived from an EMBL/GenBank/DDBJ whole genome shotgun (WGS) entry which is preliminary data.</text>
</comment>
<keyword evidence="1" id="KW-0812">Transmembrane</keyword>
<dbReference type="Proteomes" id="UP000031036">
    <property type="component" value="Unassembled WGS sequence"/>
</dbReference>
<organism evidence="2 3">
    <name type="scientific">Toxocara canis</name>
    <name type="common">Canine roundworm</name>
    <dbReference type="NCBI Taxonomy" id="6265"/>
    <lineage>
        <taxon>Eukaryota</taxon>
        <taxon>Metazoa</taxon>
        <taxon>Ecdysozoa</taxon>
        <taxon>Nematoda</taxon>
        <taxon>Chromadorea</taxon>
        <taxon>Rhabditida</taxon>
        <taxon>Spirurina</taxon>
        <taxon>Ascaridomorpha</taxon>
        <taxon>Ascaridoidea</taxon>
        <taxon>Toxocaridae</taxon>
        <taxon>Toxocara</taxon>
    </lineage>
</organism>
<gene>
    <name evidence="2" type="ORF">Tcan_06242</name>
</gene>
<name>A0A0B2VV96_TOXCA</name>
<evidence type="ECO:0000313" key="3">
    <source>
        <dbReference type="Proteomes" id="UP000031036"/>
    </source>
</evidence>
<evidence type="ECO:0000313" key="2">
    <source>
        <dbReference type="EMBL" id="KHN85339.1"/>
    </source>
</evidence>
<accession>A0A0B2VV96</accession>
<feature type="transmembrane region" description="Helical" evidence="1">
    <location>
        <begin position="12"/>
        <end position="37"/>
    </location>
</feature>